<dbReference type="Pfam" id="PF13432">
    <property type="entry name" value="TPR_16"/>
    <property type="match status" value="1"/>
</dbReference>
<dbReference type="InterPro" id="IPR019734">
    <property type="entry name" value="TPR_rpt"/>
</dbReference>
<dbReference type="PROSITE" id="PS50005">
    <property type="entry name" value="TPR"/>
    <property type="match status" value="2"/>
</dbReference>
<accession>A0A382JUS1</accession>
<name>A0A382JUS1_9ZZZZ</name>
<reference evidence="3" key="1">
    <citation type="submission" date="2018-05" db="EMBL/GenBank/DDBJ databases">
        <authorList>
            <person name="Lanie J.A."/>
            <person name="Ng W.-L."/>
            <person name="Kazmierczak K.M."/>
            <person name="Andrzejewski T.M."/>
            <person name="Davidsen T.M."/>
            <person name="Wayne K.J."/>
            <person name="Tettelin H."/>
            <person name="Glass J.I."/>
            <person name="Rusch D."/>
            <person name="Podicherti R."/>
            <person name="Tsui H.-C.T."/>
            <person name="Winkler M.E."/>
        </authorList>
    </citation>
    <scope>NUCLEOTIDE SEQUENCE</scope>
</reference>
<dbReference type="InterPro" id="IPR051685">
    <property type="entry name" value="Ycf3/AcsC/BcsC/TPR_MFPF"/>
</dbReference>
<dbReference type="EMBL" id="UINC01076382">
    <property type="protein sequence ID" value="SVC15496.1"/>
    <property type="molecule type" value="Genomic_DNA"/>
</dbReference>
<dbReference type="SMART" id="SM00028">
    <property type="entry name" value="TPR"/>
    <property type="match status" value="3"/>
</dbReference>
<dbReference type="PROSITE" id="PS50293">
    <property type="entry name" value="TPR_REGION"/>
    <property type="match status" value="1"/>
</dbReference>
<dbReference type="InterPro" id="IPR011990">
    <property type="entry name" value="TPR-like_helical_dom_sf"/>
</dbReference>
<dbReference type="SUPFAM" id="SSF48452">
    <property type="entry name" value="TPR-like"/>
    <property type="match status" value="1"/>
</dbReference>
<dbReference type="Gene3D" id="1.25.40.10">
    <property type="entry name" value="Tetratricopeptide repeat domain"/>
    <property type="match status" value="2"/>
</dbReference>
<organism evidence="3">
    <name type="scientific">marine metagenome</name>
    <dbReference type="NCBI Taxonomy" id="408172"/>
    <lineage>
        <taxon>unclassified sequences</taxon>
        <taxon>metagenomes</taxon>
        <taxon>ecological metagenomes</taxon>
    </lineage>
</organism>
<gene>
    <name evidence="3" type="ORF">METZ01_LOCUS268350</name>
</gene>
<keyword evidence="2" id="KW-0802">TPR repeat</keyword>
<evidence type="ECO:0000313" key="3">
    <source>
        <dbReference type="EMBL" id="SVC15496.1"/>
    </source>
</evidence>
<dbReference type="Pfam" id="PF00515">
    <property type="entry name" value="TPR_1"/>
    <property type="match status" value="1"/>
</dbReference>
<proteinExistence type="predicted"/>
<dbReference type="PANTHER" id="PTHR44943">
    <property type="entry name" value="CELLULOSE SYNTHASE OPERON PROTEIN C"/>
    <property type="match status" value="1"/>
</dbReference>
<sequence>MLDSIRKEFQRALEFHKAGRLDNAENAYLTLLINEPNHSSALHNMGVILAQKHKQQEAIGYFDRAIVALPDYAEAFNNKGSALLALGKLDQAVTCYKKSLKIRPDYWE</sequence>
<protein>
    <submittedName>
        <fullName evidence="3">Uncharacterized protein</fullName>
    </submittedName>
</protein>
<evidence type="ECO:0000256" key="1">
    <source>
        <dbReference type="ARBA" id="ARBA00022737"/>
    </source>
</evidence>
<keyword evidence="1" id="KW-0677">Repeat</keyword>
<feature type="non-terminal residue" evidence="3">
    <location>
        <position position="108"/>
    </location>
</feature>
<dbReference type="AlphaFoldDB" id="A0A382JUS1"/>
<dbReference type="PANTHER" id="PTHR44943:SF4">
    <property type="entry name" value="TPR REPEAT-CONTAINING PROTEIN MJ0798"/>
    <property type="match status" value="1"/>
</dbReference>
<evidence type="ECO:0000256" key="2">
    <source>
        <dbReference type="ARBA" id="ARBA00022803"/>
    </source>
</evidence>